<accession>A0A160MXR0</accession>
<sequence>MHGGESRGLRPSHGETPGRERAHALAIGAHGVAACPSIKSARLSRCVRGTANG</sequence>
<gene>
    <name evidence="2" type="ORF">ATSB10_05220</name>
</gene>
<proteinExistence type="predicted"/>
<evidence type="ECO:0000313" key="2">
    <source>
        <dbReference type="EMBL" id="AND67976.1"/>
    </source>
</evidence>
<protein>
    <submittedName>
        <fullName evidence="2">Uncharacterized protein</fullName>
    </submittedName>
</protein>
<reference evidence="2 3" key="1">
    <citation type="submission" date="2016-02" db="EMBL/GenBank/DDBJ databases">
        <title>Complete genome sequencing and analysis of ATSB10, Dyella thiooxydans isolated from rhizosphere soil of sunflower (Helianthus annuus L.).</title>
        <authorList>
            <person name="Lee Y."/>
            <person name="Hwangbo K."/>
            <person name="Chung H."/>
            <person name="Yoo J."/>
            <person name="Kim K.Y."/>
            <person name="Sa T.M."/>
            <person name="Um Y."/>
            <person name="Madhaiyan M."/>
        </authorList>
    </citation>
    <scope>NUCLEOTIDE SEQUENCE [LARGE SCALE GENOMIC DNA]</scope>
    <source>
        <strain evidence="2 3">ATSB10</strain>
    </source>
</reference>
<evidence type="ECO:0000313" key="3">
    <source>
        <dbReference type="Proteomes" id="UP000077255"/>
    </source>
</evidence>
<evidence type="ECO:0000256" key="1">
    <source>
        <dbReference type="SAM" id="MobiDB-lite"/>
    </source>
</evidence>
<dbReference type="AlphaFoldDB" id="A0A160MXR0"/>
<keyword evidence="3" id="KW-1185">Reference proteome</keyword>
<dbReference type="KEGG" id="dtx:ATSB10_05220"/>
<dbReference type="Proteomes" id="UP000077255">
    <property type="component" value="Chromosome"/>
</dbReference>
<name>A0A160MXR0_9GAMM</name>
<dbReference type="PROSITE" id="PS51257">
    <property type="entry name" value="PROKAR_LIPOPROTEIN"/>
    <property type="match status" value="1"/>
</dbReference>
<organism evidence="2 3">
    <name type="scientific">Dyella thiooxydans</name>
    <dbReference type="NCBI Taxonomy" id="445710"/>
    <lineage>
        <taxon>Bacteria</taxon>
        <taxon>Pseudomonadati</taxon>
        <taxon>Pseudomonadota</taxon>
        <taxon>Gammaproteobacteria</taxon>
        <taxon>Lysobacterales</taxon>
        <taxon>Rhodanobacteraceae</taxon>
        <taxon>Dyella</taxon>
    </lineage>
</organism>
<feature type="region of interest" description="Disordered" evidence="1">
    <location>
        <begin position="1"/>
        <end position="22"/>
    </location>
</feature>
<dbReference type="EMBL" id="CP014841">
    <property type="protein sequence ID" value="AND67976.1"/>
    <property type="molecule type" value="Genomic_DNA"/>
</dbReference>